<dbReference type="Proteomes" id="UP000005439">
    <property type="component" value="Chromosome"/>
</dbReference>
<feature type="region of interest" description="Disordered" evidence="1">
    <location>
        <begin position="83"/>
        <end position="111"/>
    </location>
</feature>
<proteinExistence type="predicted"/>
<accession>G8TZD2</accession>
<evidence type="ECO:0000256" key="1">
    <source>
        <dbReference type="SAM" id="MobiDB-lite"/>
    </source>
</evidence>
<evidence type="ECO:0000313" key="3">
    <source>
        <dbReference type="Proteomes" id="UP000005439"/>
    </source>
</evidence>
<keyword evidence="3" id="KW-1185">Reference proteome</keyword>
<protein>
    <submittedName>
        <fullName evidence="2">Uncharacterized protein</fullName>
    </submittedName>
</protein>
<reference evidence="3" key="1">
    <citation type="submission" date="2011-12" db="EMBL/GenBank/DDBJ databases">
        <title>The complete genome of chromosome of Sulfobacillus acidophilus DSM 10332.</title>
        <authorList>
            <person name="Lucas S."/>
            <person name="Han J."/>
            <person name="Lapidus A."/>
            <person name="Bruce D."/>
            <person name="Goodwin L."/>
            <person name="Pitluck S."/>
            <person name="Peters L."/>
            <person name="Kyrpides N."/>
            <person name="Mavromatis K."/>
            <person name="Ivanova N."/>
            <person name="Mikhailova N."/>
            <person name="Chertkov O."/>
            <person name="Saunders E."/>
            <person name="Detter J.C."/>
            <person name="Tapia R."/>
            <person name="Han C."/>
            <person name="Land M."/>
            <person name="Hauser L."/>
            <person name="Markowitz V."/>
            <person name="Cheng J.-F."/>
            <person name="Hugenholtz P."/>
            <person name="Woyke T."/>
            <person name="Wu D."/>
            <person name="Pukall R."/>
            <person name="Gehrich-Schroeter G."/>
            <person name="Schneider S."/>
            <person name="Klenk H.-P."/>
            <person name="Eisen J.A."/>
        </authorList>
    </citation>
    <scope>NUCLEOTIDE SEQUENCE [LARGE SCALE GENOMIC DNA]</scope>
    <source>
        <strain evidence="3">ATCC 700253 / DSM 10332 / NAL</strain>
    </source>
</reference>
<organism evidence="2 3">
    <name type="scientific">Sulfobacillus acidophilus (strain ATCC 700253 / DSM 10332 / NAL)</name>
    <dbReference type="NCBI Taxonomy" id="679936"/>
    <lineage>
        <taxon>Bacteria</taxon>
        <taxon>Bacillati</taxon>
        <taxon>Bacillota</taxon>
        <taxon>Clostridia</taxon>
        <taxon>Eubacteriales</taxon>
        <taxon>Clostridiales Family XVII. Incertae Sedis</taxon>
        <taxon>Sulfobacillus</taxon>
    </lineage>
</organism>
<dbReference type="KEGG" id="sap:Sulac_0570"/>
<evidence type="ECO:0000313" key="2">
    <source>
        <dbReference type="EMBL" id="AEW04101.1"/>
    </source>
</evidence>
<gene>
    <name evidence="2" type="ordered locus">Sulac_0570</name>
</gene>
<name>G8TZD2_SULAD</name>
<reference evidence="2 3" key="2">
    <citation type="journal article" date="2012" name="Stand. Genomic Sci.">
        <title>Complete genome sequence of the moderately thermophilic mineral-sulfide-oxidizing firmicute Sulfobacillus acidophilus type strain (NAL(T)).</title>
        <authorList>
            <person name="Anderson I."/>
            <person name="Chertkov O."/>
            <person name="Chen A."/>
            <person name="Saunders E."/>
            <person name="Lapidus A."/>
            <person name="Nolan M."/>
            <person name="Lucas S."/>
            <person name="Hammon N."/>
            <person name="Deshpande S."/>
            <person name="Cheng J.F."/>
            <person name="Han C."/>
            <person name="Tapia R."/>
            <person name="Goodwin L.A."/>
            <person name="Pitluck S."/>
            <person name="Liolios K."/>
            <person name="Pagani I."/>
            <person name="Ivanova N."/>
            <person name="Mikhailova N."/>
            <person name="Pati A."/>
            <person name="Palaniappan K."/>
            <person name="Land M."/>
            <person name="Pan C."/>
            <person name="Rohde M."/>
            <person name="Pukall R."/>
            <person name="Goker M."/>
            <person name="Detter J.C."/>
            <person name="Woyke T."/>
            <person name="Bristow J."/>
            <person name="Eisen J.A."/>
            <person name="Markowitz V."/>
            <person name="Hugenholtz P."/>
            <person name="Kyrpides N.C."/>
            <person name="Klenk H.P."/>
            <person name="Mavromatis K."/>
        </authorList>
    </citation>
    <scope>NUCLEOTIDE SEQUENCE [LARGE SCALE GENOMIC DNA]</scope>
    <source>
        <strain evidence="3">ATCC 700253 / DSM 10332 / NAL</strain>
    </source>
</reference>
<dbReference type="EMBL" id="CP003179">
    <property type="protein sequence ID" value="AEW04101.1"/>
    <property type="molecule type" value="Genomic_DNA"/>
</dbReference>
<dbReference type="PATRIC" id="fig|679936.5.peg.609"/>
<sequence>MNLGAAARMKSRFSRYDLVLRLVVQNAGSQQIKIGSPIHHPFTLSTRVIKRLAAEAAKKFGQGSDYLETMAVAEKRLSGAGRARFPKPSLQAGRFIGRDPDYDDMDDDGLP</sequence>
<dbReference type="HOGENOM" id="CLU_2157075_0_0_9"/>
<feature type="compositionally biased region" description="Acidic residues" evidence="1">
    <location>
        <begin position="101"/>
        <end position="111"/>
    </location>
</feature>
<dbReference type="AlphaFoldDB" id="G8TZD2"/>